<gene>
    <name evidence="1" type="ORF">SE18_07330</name>
</gene>
<proteinExistence type="predicted"/>
<protein>
    <submittedName>
        <fullName evidence="1">Uncharacterized protein</fullName>
    </submittedName>
</protein>
<dbReference type="STRING" id="70996.SE18_07330"/>
<dbReference type="AlphaFoldDB" id="A0A0N8GSW2"/>
<name>A0A0N8GSW2_9CHLR</name>
<reference evidence="1 2" key="1">
    <citation type="submission" date="2015-07" db="EMBL/GenBank/DDBJ databases">
        <title>Whole genome sequence of Herpetosiphon geysericola DSM 7119.</title>
        <authorList>
            <person name="Hemp J."/>
            <person name="Ward L.M."/>
            <person name="Pace L.A."/>
            <person name="Fischer W.W."/>
        </authorList>
    </citation>
    <scope>NUCLEOTIDE SEQUENCE [LARGE SCALE GENOMIC DNA]</scope>
    <source>
        <strain evidence="1 2">DSM 7119</strain>
    </source>
</reference>
<evidence type="ECO:0000313" key="2">
    <source>
        <dbReference type="Proteomes" id="UP000050277"/>
    </source>
</evidence>
<comment type="caution">
    <text evidence="1">The sequence shown here is derived from an EMBL/GenBank/DDBJ whole genome shotgun (WGS) entry which is preliminary data.</text>
</comment>
<dbReference type="EMBL" id="LGKP01000012">
    <property type="protein sequence ID" value="KPL90410.1"/>
    <property type="molecule type" value="Genomic_DNA"/>
</dbReference>
<dbReference type="Proteomes" id="UP000050277">
    <property type="component" value="Unassembled WGS sequence"/>
</dbReference>
<organism evidence="1 2">
    <name type="scientific">Herpetosiphon geysericola</name>
    <dbReference type="NCBI Taxonomy" id="70996"/>
    <lineage>
        <taxon>Bacteria</taxon>
        <taxon>Bacillati</taxon>
        <taxon>Chloroflexota</taxon>
        <taxon>Chloroflexia</taxon>
        <taxon>Herpetosiphonales</taxon>
        <taxon>Herpetosiphonaceae</taxon>
        <taxon>Herpetosiphon</taxon>
    </lineage>
</organism>
<keyword evidence="2" id="KW-1185">Reference proteome</keyword>
<accession>A0A0N8GSW2</accession>
<evidence type="ECO:0000313" key="1">
    <source>
        <dbReference type="EMBL" id="KPL90410.1"/>
    </source>
</evidence>
<sequence length="99" mass="11354">MGIGCWGLGIGAAKNTKHVHYGESNNLHNPQCEFSVIGIGDWNREEHEGHEEYACWGNRTIFIIHQIYFRGCRGMKTPCVSLRRRDGRVANDRSEHYHA</sequence>